<dbReference type="SUPFAM" id="SSF55205">
    <property type="entry name" value="EPT/RTPC-like"/>
    <property type="match status" value="1"/>
</dbReference>
<dbReference type="AlphaFoldDB" id="A0A7M2X4J9"/>
<feature type="binding site" evidence="7">
    <location>
        <position position="28"/>
    </location>
    <ligand>
        <name>3-phosphoshikimate</name>
        <dbReference type="ChEBI" id="CHEBI:145989"/>
    </ligand>
</feature>
<dbReference type="Pfam" id="PF00275">
    <property type="entry name" value="EPSP_synthase"/>
    <property type="match status" value="1"/>
</dbReference>
<feature type="binding site" evidence="7">
    <location>
        <position position="347"/>
    </location>
    <ligand>
        <name>3-phosphoshikimate</name>
        <dbReference type="ChEBI" id="CHEBI:145989"/>
    </ligand>
</feature>
<comment type="similarity">
    <text evidence="2 7">Belongs to the EPSP synthase family.</text>
</comment>
<comment type="caution">
    <text evidence="7">Lacks conserved residue(s) required for the propagation of feature annotation.</text>
</comment>
<feature type="binding site" evidence="7">
    <location>
        <position position="198"/>
    </location>
    <ligand>
        <name>3-phosphoshikimate</name>
        <dbReference type="ChEBI" id="CHEBI:145989"/>
    </ligand>
</feature>
<dbReference type="InterPro" id="IPR036968">
    <property type="entry name" value="Enolpyruvate_Tfrase_sf"/>
</dbReference>
<evidence type="ECO:0000256" key="6">
    <source>
        <dbReference type="ARBA" id="ARBA00044633"/>
    </source>
</evidence>
<evidence type="ECO:0000256" key="7">
    <source>
        <dbReference type="HAMAP-Rule" id="MF_00210"/>
    </source>
</evidence>
<comment type="subunit">
    <text evidence="7">Monomer.</text>
</comment>
<feature type="binding site" evidence="7">
    <location>
        <position position="170"/>
    </location>
    <ligand>
        <name>3-phosphoshikimate</name>
        <dbReference type="ChEBI" id="CHEBI:145989"/>
    </ligand>
</feature>
<evidence type="ECO:0000256" key="2">
    <source>
        <dbReference type="ARBA" id="ARBA00009948"/>
    </source>
</evidence>
<feature type="binding site" evidence="7">
    <location>
        <position position="351"/>
    </location>
    <ligand>
        <name>phosphoenolpyruvate</name>
        <dbReference type="ChEBI" id="CHEBI:58702"/>
    </ligand>
</feature>
<feature type="binding site" evidence="7">
    <location>
        <position position="420"/>
    </location>
    <ligand>
        <name>phosphoenolpyruvate</name>
        <dbReference type="ChEBI" id="CHEBI:58702"/>
    </ligand>
</feature>
<reference evidence="9 10" key="1">
    <citation type="submission" date="2020-10" db="EMBL/GenBank/DDBJ databases">
        <title>Wide distribution of Phycisphaera-like planctomycetes from WD2101 soil group in peatlands and genome analysis of the first cultivated representative.</title>
        <authorList>
            <person name="Dedysh S.N."/>
            <person name="Beletsky A.V."/>
            <person name="Ivanova A."/>
            <person name="Kulichevskaya I.S."/>
            <person name="Suzina N.E."/>
            <person name="Philippov D.A."/>
            <person name="Rakitin A.L."/>
            <person name="Mardanov A.V."/>
            <person name="Ravin N.V."/>
        </authorList>
    </citation>
    <scope>NUCLEOTIDE SEQUENCE [LARGE SCALE GENOMIC DNA]</scope>
    <source>
        <strain evidence="9 10">M1803</strain>
    </source>
</reference>
<feature type="binding site" evidence="7">
    <location>
        <position position="172"/>
    </location>
    <ligand>
        <name>phosphoenolpyruvate</name>
        <dbReference type="ChEBI" id="CHEBI:58702"/>
    </ligand>
</feature>
<comment type="pathway">
    <text evidence="1 7">Metabolic intermediate biosynthesis; chorismate biosynthesis; chorismate from D-erythrose 4-phosphate and phosphoenolpyruvate: step 6/7.</text>
</comment>
<keyword evidence="5 7" id="KW-0057">Aromatic amino acid biosynthesis</keyword>
<protein>
    <recommendedName>
        <fullName evidence="7">3-phosphoshikimate 1-carboxyvinyltransferase</fullName>
        <ecNumber evidence="7">2.5.1.19</ecNumber>
    </recommendedName>
    <alternativeName>
        <fullName evidence="7">5-enolpyruvylshikimate-3-phosphate synthase</fullName>
        <shortName evidence="7">EPSP synthase</shortName>
        <shortName evidence="7">EPSPS</shortName>
    </alternativeName>
</protein>
<sequence>MSDITLEPLSKPFSVSVTPPGSKSLTNRALVLAALAGGSCSVSNILFADDTLVMLDCLRKLGFDVAVDEATRTATVVGRGGVLPASSAELFCGNSGTTIRFVAALCALGHGDFTLDGVPRMRQRPIGELANLLHNLGVRIEYPGETGFPPVRIVADGLPGGWVRFGRSQSSQFLSALCQVAPYARHEVRVNLEPNQTSWPYVAMTLRLMDEFGVTPHLVRDPDTAEPTQLIIPQGVYHPTSYQVEPDASGASYFLAAAAIHPGSKITIAGLGKASLQGDVGFADLLHQMGADLVFGKDFITIGGTDRFEAIDVDLSKMPDTAQTLAVASLFAEGTTRLRGLHTLRVKETDRVAATATELRKLGAEVEIDGDDLIITPPEDGRLKPSAIDTYDDHRMAMAFALAGTKSAGVTIRDAGCVSKTYPTYFQDLETLRG</sequence>
<dbReference type="RefSeq" id="WP_206295303.1">
    <property type="nucleotide sequence ID" value="NZ_CP063458.1"/>
</dbReference>
<comment type="function">
    <text evidence="7">Catalyzes the transfer of the enolpyruvyl moiety of phosphoenolpyruvate (PEP) to the 5-hydroxyl of shikimate-3-phosphate (S3P) to produce enolpyruvyl shikimate-3-phosphate and inorganic phosphate.</text>
</comment>
<feature type="binding site" evidence="7">
    <location>
        <position position="23"/>
    </location>
    <ligand>
        <name>3-phosphoshikimate</name>
        <dbReference type="ChEBI" id="CHEBI:145989"/>
    </ligand>
</feature>
<feature type="active site" description="Proton acceptor" evidence="7">
    <location>
        <position position="320"/>
    </location>
</feature>
<organism evidence="9 10">
    <name type="scientific">Humisphaera borealis</name>
    <dbReference type="NCBI Taxonomy" id="2807512"/>
    <lineage>
        <taxon>Bacteria</taxon>
        <taxon>Pseudomonadati</taxon>
        <taxon>Planctomycetota</taxon>
        <taxon>Phycisphaerae</taxon>
        <taxon>Tepidisphaerales</taxon>
        <taxon>Tepidisphaeraceae</taxon>
        <taxon>Humisphaera</taxon>
    </lineage>
</organism>
<evidence type="ECO:0000256" key="3">
    <source>
        <dbReference type="ARBA" id="ARBA00022605"/>
    </source>
</evidence>
<dbReference type="Proteomes" id="UP000593765">
    <property type="component" value="Chromosome"/>
</dbReference>
<accession>A0A7M2X4J9</accession>
<dbReference type="GO" id="GO:0003866">
    <property type="term" value="F:3-phosphoshikimate 1-carboxyvinyltransferase activity"/>
    <property type="evidence" value="ECO:0007669"/>
    <property type="project" value="UniProtKB-UniRule"/>
</dbReference>
<feature type="binding site" evidence="7">
    <location>
        <position position="124"/>
    </location>
    <ligand>
        <name>phosphoenolpyruvate</name>
        <dbReference type="ChEBI" id="CHEBI:58702"/>
    </ligand>
</feature>
<dbReference type="KEGG" id="hbs:IPV69_11750"/>
<evidence type="ECO:0000313" key="9">
    <source>
        <dbReference type="EMBL" id="QOV91981.1"/>
    </source>
</evidence>
<dbReference type="PANTHER" id="PTHR21090:SF5">
    <property type="entry name" value="PENTAFUNCTIONAL AROM POLYPEPTIDE"/>
    <property type="match status" value="1"/>
</dbReference>
<name>A0A7M2X4J9_9BACT</name>
<dbReference type="InterPro" id="IPR001986">
    <property type="entry name" value="Enolpyruvate_Tfrase_dom"/>
</dbReference>
<evidence type="ECO:0000313" key="10">
    <source>
        <dbReference type="Proteomes" id="UP000593765"/>
    </source>
</evidence>
<feature type="binding site" evidence="7">
    <location>
        <position position="320"/>
    </location>
    <ligand>
        <name>3-phosphoshikimate</name>
        <dbReference type="ChEBI" id="CHEBI:145989"/>
    </ligand>
</feature>
<feature type="binding site" evidence="7">
    <location>
        <position position="24"/>
    </location>
    <ligand>
        <name>3-phosphoshikimate</name>
        <dbReference type="ChEBI" id="CHEBI:145989"/>
    </ligand>
</feature>
<evidence type="ECO:0000256" key="5">
    <source>
        <dbReference type="ARBA" id="ARBA00023141"/>
    </source>
</evidence>
<keyword evidence="10" id="KW-1185">Reference proteome</keyword>
<dbReference type="InterPro" id="IPR006264">
    <property type="entry name" value="EPSP_synthase"/>
</dbReference>
<feature type="binding site" evidence="7">
    <location>
        <position position="171"/>
    </location>
    <ligand>
        <name>3-phosphoshikimate</name>
        <dbReference type="ChEBI" id="CHEBI:145989"/>
    </ligand>
</feature>
<dbReference type="EC" id="2.5.1.19" evidence="7"/>
<dbReference type="PIRSF" id="PIRSF000505">
    <property type="entry name" value="EPSPS"/>
    <property type="match status" value="1"/>
</dbReference>
<dbReference type="Gene3D" id="3.65.10.10">
    <property type="entry name" value="Enolpyruvate transferase domain"/>
    <property type="match status" value="2"/>
</dbReference>
<feature type="binding site" evidence="7">
    <location>
        <position position="172"/>
    </location>
    <ligand>
        <name>3-phosphoshikimate</name>
        <dbReference type="ChEBI" id="CHEBI:145989"/>
    </ligand>
</feature>
<proteinExistence type="inferred from homology"/>
<dbReference type="InterPro" id="IPR013792">
    <property type="entry name" value="RNA3'P_cycl/enolpyr_Trfase_a/b"/>
</dbReference>
<gene>
    <name evidence="7 9" type="primary">aroA</name>
    <name evidence="9" type="ORF">IPV69_11750</name>
</gene>
<evidence type="ECO:0000256" key="4">
    <source>
        <dbReference type="ARBA" id="ARBA00022679"/>
    </source>
</evidence>
<feature type="domain" description="Enolpyruvate transferase" evidence="8">
    <location>
        <begin position="12"/>
        <end position="429"/>
    </location>
</feature>
<dbReference type="NCBIfam" id="TIGR01356">
    <property type="entry name" value="aroA"/>
    <property type="match status" value="1"/>
</dbReference>
<keyword evidence="3 7" id="KW-0028">Amino-acid biosynthesis</keyword>
<evidence type="ECO:0000256" key="1">
    <source>
        <dbReference type="ARBA" id="ARBA00004811"/>
    </source>
</evidence>
<comment type="catalytic activity">
    <reaction evidence="6">
        <text>3-phosphoshikimate + phosphoenolpyruvate = 5-O-(1-carboxyvinyl)-3-phosphoshikimate + phosphate</text>
        <dbReference type="Rhea" id="RHEA:21256"/>
        <dbReference type="ChEBI" id="CHEBI:43474"/>
        <dbReference type="ChEBI" id="CHEBI:57701"/>
        <dbReference type="ChEBI" id="CHEBI:58702"/>
        <dbReference type="ChEBI" id="CHEBI:145989"/>
        <dbReference type="EC" id="2.5.1.19"/>
    </reaction>
    <physiologicalReaction direction="left-to-right" evidence="6">
        <dbReference type="Rhea" id="RHEA:21257"/>
    </physiologicalReaction>
</comment>
<feature type="binding site" evidence="7">
    <location>
        <position position="395"/>
    </location>
    <ligand>
        <name>phosphoenolpyruvate</name>
        <dbReference type="ChEBI" id="CHEBI:58702"/>
    </ligand>
</feature>
<dbReference type="EMBL" id="CP063458">
    <property type="protein sequence ID" value="QOV91981.1"/>
    <property type="molecule type" value="Genomic_DNA"/>
</dbReference>
<keyword evidence="7" id="KW-0963">Cytoplasm</keyword>
<dbReference type="GO" id="GO:0008652">
    <property type="term" value="P:amino acid biosynthetic process"/>
    <property type="evidence" value="ECO:0007669"/>
    <property type="project" value="UniProtKB-KW"/>
</dbReference>
<dbReference type="PROSITE" id="PS00104">
    <property type="entry name" value="EPSP_SYNTHASE_1"/>
    <property type="match status" value="1"/>
</dbReference>
<dbReference type="HAMAP" id="MF_00210">
    <property type="entry name" value="EPSP_synth"/>
    <property type="match status" value="1"/>
</dbReference>
<dbReference type="CDD" id="cd01556">
    <property type="entry name" value="EPSP_synthase"/>
    <property type="match status" value="1"/>
</dbReference>
<evidence type="ECO:0000259" key="8">
    <source>
        <dbReference type="Pfam" id="PF00275"/>
    </source>
</evidence>
<feature type="binding site" evidence="7">
    <location>
        <position position="96"/>
    </location>
    <ligand>
        <name>phosphoenolpyruvate</name>
        <dbReference type="ChEBI" id="CHEBI:58702"/>
    </ligand>
</feature>
<dbReference type="InterPro" id="IPR023193">
    <property type="entry name" value="EPSP_synthase_CS"/>
</dbReference>
<dbReference type="UniPathway" id="UPA00053">
    <property type="reaction ID" value="UER00089"/>
</dbReference>
<keyword evidence="4 7" id="KW-0808">Transferase</keyword>
<dbReference type="GO" id="GO:0005737">
    <property type="term" value="C:cytoplasm"/>
    <property type="evidence" value="ECO:0007669"/>
    <property type="project" value="UniProtKB-SubCell"/>
</dbReference>
<dbReference type="GO" id="GO:0009073">
    <property type="term" value="P:aromatic amino acid family biosynthetic process"/>
    <property type="evidence" value="ECO:0007669"/>
    <property type="project" value="UniProtKB-KW"/>
</dbReference>
<dbReference type="PROSITE" id="PS00885">
    <property type="entry name" value="EPSP_SYNTHASE_2"/>
    <property type="match status" value="1"/>
</dbReference>
<dbReference type="GO" id="GO:0009423">
    <property type="term" value="P:chorismate biosynthetic process"/>
    <property type="evidence" value="ECO:0007669"/>
    <property type="project" value="UniProtKB-UniRule"/>
</dbReference>
<comment type="subcellular location">
    <subcellularLocation>
        <location evidence="7">Cytoplasm</location>
    </subcellularLocation>
</comment>
<dbReference type="PANTHER" id="PTHR21090">
    <property type="entry name" value="AROM/DEHYDROQUINATE SYNTHASE"/>
    <property type="match status" value="1"/>
</dbReference>
<feature type="binding site" evidence="7">
    <location>
        <position position="23"/>
    </location>
    <ligand>
        <name>phosphoenolpyruvate</name>
        <dbReference type="ChEBI" id="CHEBI:58702"/>
    </ligand>
</feature>